<evidence type="ECO:0000313" key="4">
    <source>
        <dbReference type="EMBL" id="QGQ98555.1"/>
    </source>
</evidence>
<keyword evidence="1" id="KW-1133">Transmembrane helix</keyword>
<evidence type="ECO:0000313" key="5">
    <source>
        <dbReference type="Proteomes" id="UP000426246"/>
    </source>
</evidence>
<dbReference type="Pfam" id="PF10648">
    <property type="entry name" value="Gmad2"/>
    <property type="match status" value="1"/>
</dbReference>
<gene>
    <name evidence="4" type="ORF">EHS13_28595</name>
</gene>
<keyword evidence="1" id="KW-0472">Membrane</keyword>
<evidence type="ECO:0000259" key="2">
    <source>
        <dbReference type="Pfam" id="PF07833"/>
    </source>
</evidence>
<reference evidence="5" key="1">
    <citation type="submission" date="2018-11" db="EMBL/GenBank/DDBJ databases">
        <title>Complete genome sequence of Paenibacillus sp. ML311-T8.</title>
        <authorList>
            <person name="Nam Y.-D."/>
            <person name="Kang J."/>
            <person name="Chung W.-H."/>
            <person name="Park Y.S."/>
        </authorList>
    </citation>
    <scope>NUCLEOTIDE SEQUENCE [LARGE SCALE GENOMIC DNA]</scope>
    <source>
        <strain evidence="5">ML311-T8</strain>
    </source>
</reference>
<dbReference type="Pfam" id="PF07833">
    <property type="entry name" value="Cu_amine_oxidN1"/>
    <property type="match status" value="1"/>
</dbReference>
<dbReference type="Proteomes" id="UP000426246">
    <property type="component" value="Chromosome"/>
</dbReference>
<evidence type="ECO:0000259" key="3">
    <source>
        <dbReference type="Pfam" id="PF10648"/>
    </source>
</evidence>
<organism evidence="4 5">
    <name type="scientific">Paenibacillus psychroresistens</name>
    <dbReference type="NCBI Taxonomy" id="1778678"/>
    <lineage>
        <taxon>Bacteria</taxon>
        <taxon>Bacillati</taxon>
        <taxon>Bacillota</taxon>
        <taxon>Bacilli</taxon>
        <taxon>Bacillales</taxon>
        <taxon>Paenibacillaceae</taxon>
        <taxon>Paenibacillus</taxon>
    </lineage>
</organism>
<dbReference type="InterPro" id="IPR018911">
    <property type="entry name" value="Gmad2_Ig-like_dom"/>
</dbReference>
<proteinExistence type="predicted"/>
<dbReference type="KEGG" id="ppsc:EHS13_28595"/>
<dbReference type="EMBL" id="CP034235">
    <property type="protein sequence ID" value="QGQ98555.1"/>
    <property type="molecule type" value="Genomic_DNA"/>
</dbReference>
<name>A0A6B8RSL8_9BACL</name>
<protein>
    <recommendedName>
        <fullName evidence="6">Copper amine oxidase N-terminal domain-containing protein</fullName>
    </recommendedName>
</protein>
<feature type="transmembrane region" description="Helical" evidence="1">
    <location>
        <begin position="19"/>
        <end position="38"/>
    </location>
</feature>
<evidence type="ECO:0000256" key="1">
    <source>
        <dbReference type="SAM" id="Phobius"/>
    </source>
</evidence>
<feature type="domain" description="Copper amine oxidase-like N-terminal" evidence="2">
    <location>
        <begin position="52"/>
        <end position="104"/>
    </location>
</feature>
<sequence>MIITNLCEGGDLMKKFRGFAIGVLVGGILMTTLPSLAATMKYMLVKATYPIYVNNTQYNSPELPILNYEGNTYIPMKAIGELLGGAVQWNADLKRAEIYYGGVEPTENNAFRKIKASGTNGKYSVTGEGRVFEAVMSYAVTDGHTYLLEKNYMLNEGGPAWSAFTLDIQISKDKLPLNGTLSVELFEYSAKDGSKINIITVPLESFKP</sequence>
<keyword evidence="1" id="KW-0812">Transmembrane</keyword>
<dbReference type="InterPro" id="IPR012854">
    <property type="entry name" value="Cu_amine_oxidase-like_N"/>
</dbReference>
<keyword evidence="5" id="KW-1185">Reference proteome</keyword>
<evidence type="ECO:0008006" key="6">
    <source>
        <dbReference type="Google" id="ProtNLM"/>
    </source>
</evidence>
<feature type="domain" description="Bacterial spore germination immunoglobulin-like" evidence="3">
    <location>
        <begin position="121"/>
        <end position="194"/>
    </location>
</feature>
<dbReference type="AlphaFoldDB" id="A0A6B8RSL8"/>
<accession>A0A6B8RSL8</accession>